<dbReference type="InterPro" id="IPR036736">
    <property type="entry name" value="ACP-like_sf"/>
</dbReference>
<gene>
    <name evidence="2" type="primary">benG</name>
</gene>
<dbReference type="AlphaFoldDB" id="A0A0N7AZ65"/>
<protein>
    <submittedName>
        <fullName evidence="2">Acyl carrier protein</fullName>
    </submittedName>
</protein>
<dbReference type="Gene3D" id="1.10.1200.10">
    <property type="entry name" value="ACP-like"/>
    <property type="match status" value="1"/>
</dbReference>
<dbReference type="Pfam" id="PF00550">
    <property type="entry name" value="PP-binding"/>
    <property type="match status" value="1"/>
</dbReference>
<organism evidence="2">
    <name type="scientific">Myxococcus virescens</name>
    <dbReference type="NCBI Taxonomy" id="83456"/>
    <lineage>
        <taxon>Bacteria</taxon>
        <taxon>Pseudomonadati</taxon>
        <taxon>Myxococcota</taxon>
        <taxon>Myxococcia</taxon>
        <taxon>Myxococcales</taxon>
        <taxon>Cystobacterineae</taxon>
        <taxon>Myxococcaceae</taxon>
        <taxon>Myxococcus</taxon>
    </lineage>
</organism>
<reference evidence="2" key="1">
    <citation type="submission" date="2014-11" db="EMBL/GenBank/DDBJ databases">
        <title>Production of the Bengamide Class of Marine Natural Products in Myxobacteria: Biosynthesis and Structure Activity Relationships.</title>
        <authorList>
            <person name="Wenzel S.C."/>
            <person name="Hoffmann H."/>
            <person name="Zhang J."/>
            <person name="Debussche L."/>
            <person name="Haag-Richter S."/>
            <person name="Kurz M."/>
            <person name="Nardi F."/>
            <person name="Lukat P."/>
            <person name="Kochems I."/>
            <person name="Tietgen H."/>
            <person name="Schummer D."/>
            <person name="Nicolas J.-P."/>
            <person name="Calvet L."/>
            <person name="Czepczor V."/>
            <person name="Vrignaud P."/>
            <person name="Muehlenweg A."/>
            <person name="Pelzer S."/>
            <person name="Mueller R."/>
            <person name="Broenstrup M."/>
        </authorList>
    </citation>
    <scope>NUCLEOTIDE SEQUENCE</scope>
    <source>
        <strain evidence="2">ST200611</strain>
    </source>
</reference>
<dbReference type="EMBL" id="KP143770">
    <property type="protein sequence ID" value="AJY78089.1"/>
    <property type="molecule type" value="Genomic_DNA"/>
</dbReference>
<name>A0A0N7AZ65_9BACT</name>
<dbReference type="InterPro" id="IPR009081">
    <property type="entry name" value="PP-bd_ACP"/>
</dbReference>
<evidence type="ECO:0000259" key="1">
    <source>
        <dbReference type="PROSITE" id="PS50075"/>
    </source>
</evidence>
<accession>A0A0N7AZ65</accession>
<feature type="domain" description="Carrier" evidence="1">
    <location>
        <begin position="1"/>
        <end position="78"/>
    </location>
</feature>
<dbReference type="PROSITE" id="PS50075">
    <property type="entry name" value="CARRIER"/>
    <property type="match status" value="1"/>
</dbReference>
<evidence type="ECO:0000313" key="2">
    <source>
        <dbReference type="EMBL" id="AJY78089.1"/>
    </source>
</evidence>
<dbReference type="SUPFAM" id="SSF47336">
    <property type="entry name" value="ACP-like"/>
    <property type="match status" value="1"/>
</dbReference>
<sequence>MQDTIEVIRAFLRQYFSKQTFEDTEEDIFAAGFVSSLFAMQLVVFLEKQFGFTIAQEDLDLNNFRSLSAMARFVASKR</sequence>
<proteinExistence type="predicted"/>